<accession>A0AA43QP44</accession>
<keyword evidence="7" id="KW-0663">Pyridoxal phosphate</keyword>
<feature type="region of interest" description="Disordered" evidence="10">
    <location>
        <begin position="1"/>
        <end position="30"/>
    </location>
</feature>
<comment type="caution">
    <text evidence="12">The sequence shown here is derived from an EMBL/GenBank/DDBJ whole genome shotgun (WGS) entry which is preliminary data.</text>
</comment>
<evidence type="ECO:0000313" key="12">
    <source>
        <dbReference type="EMBL" id="MDI1488288.1"/>
    </source>
</evidence>
<feature type="compositionally biased region" description="Polar residues" evidence="10">
    <location>
        <begin position="7"/>
        <end position="25"/>
    </location>
</feature>
<reference evidence="12" key="1">
    <citation type="journal article" date="2023" name="Genome Biol. Evol.">
        <title>First Whole Genome Sequence and Flow Cytometry Genome Size Data for the Lichen-Forming Fungus Ramalina farinacea (Ascomycota).</title>
        <authorList>
            <person name="Llewellyn T."/>
            <person name="Mian S."/>
            <person name="Hill R."/>
            <person name="Leitch I.J."/>
            <person name="Gaya E."/>
        </authorList>
    </citation>
    <scope>NUCLEOTIDE SEQUENCE</scope>
    <source>
        <strain evidence="12">LIQ254RAFAR</strain>
    </source>
</reference>
<keyword evidence="4" id="KW-0963">Cytoplasm</keyword>
<dbReference type="CDD" id="cd00609">
    <property type="entry name" value="AAT_like"/>
    <property type="match status" value="1"/>
</dbReference>
<gene>
    <name evidence="12" type="primary">ARO8_2</name>
    <name evidence="12" type="ORF">OHK93_007562</name>
</gene>
<evidence type="ECO:0000256" key="6">
    <source>
        <dbReference type="ARBA" id="ARBA00022679"/>
    </source>
</evidence>
<name>A0AA43QP44_9LECA</name>
<dbReference type="GO" id="GO:0047536">
    <property type="term" value="F:2-aminoadipate transaminase activity"/>
    <property type="evidence" value="ECO:0007669"/>
    <property type="project" value="TreeGrafter"/>
</dbReference>
<comment type="subcellular location">
    <subcellularLocation>
        <location evidence="2">Cytoplasm</location>
    </subcellularLocation>
</comment>
<evidence type="ECO:0000256" key="3">
    <source>
        <dbReference type="ARBA" id="ARBA00007441"/>
    </source>
</evidence>
<evidence type="ECO:0000256" key="2">
    <source>
        <dbReference type="ARBA" id="ARBA00004496"/>
    </source>
</evidence>
<dbReference type="EMBL" id="JAPUFD010000007">
    <property type="protein sequence ID" value="MDI1488288.1"/>
    <property type="molecule type" value="Genomic_DNA"/>
</dbReference>
<sequence length="552" mass="61328">MAPPAATETNGYAFSGYTDTSTPSIKSDKLSINGVPARRSKAPPFIGGLAAHTCSDMYKSSIAGQPKAKRWDHRITEESQSRQPSSLKAAGKYLSIPGLVSLGGGLPSSQYFPIEHIDVKFPSVPHFSEEETEALGVIKRIGKQDIANDKSIYDLHVALNYGQATGSAQMLRFVTEHTEIIHHPLYQDWGCALTVGSTSALEIAFRMLINRGDYILTEAYTFSSAAETARPLGAIWVGVDVDEEGLLPSSLDLILSEWDPSIHNNKPKPFLLYTVPTGQNPTGATQSRQRREEIYRIAQKHDLFIIEDEPYFFLQMQPYTGADAPDAPPPSSHQEFFDSLVPSLLSLDIDGRVMRMDSFSKIIAPGLRTGWITASEQIVERFVRHSEVCVQNTAGTSQIILFKLLEETWGHAGFIDWLIYMRLEYTKRRDNMLFACEQYLPREVASWVPPMAGMFHWIQIDWTKHPSFGQKSVSDVEDEIFHAAIDKGTLASKGSWFRAEGGAADEIFFRCTFAAAPNEQVRIGIERFGDALRDAFDLPGRISNGLSNGSTH</sequence>
<dbReference type="GO" id="GO:0019878">
    <property type="term" value="P:lysine biosynthetic process via aminoadipic acid"/>
    <property type="evidence" value="ECO:0007669"/>
    <property type="project" value="TreeGrafter"/>
</dbReference>
<dbReference type="SUPFAM" id="SSF53383">
    <property type="entry name" value="PLP-dependent transferases"/>
    <property type="match status" value="1"/>
</dbReference>
<comment type="cofactor">
    <cofactor evidence="1">
        <name>pyridoxal 5'-phosphate</name>
        <dbReference type="ChEBI" id="CHEBI:597326"/>
    </cofactor>
</comment>
<dbReference type="FunFam" id="3.40.640.10:FF:000074">
    <property type="entry name" value="Aromatic amino acid aminotransferase"/>
    <property type="match status" value="1"/>
</dbReference>
<protein>
    <recommendedName>
        <fullName evidence="9">aromatic-amino-acid transaminase</fullName>
        <ecNumber evidence="9">2.6.1.57</ecNumber>
    </recommendedName>
</protein>
<dbReference type="AlphaFoldDB" id="A0AA43QP44"/>
<dbReference type="InterPro" id="IPR015421">
    <property type="entry name" value="PyrdxlP-dep_Trfase_major"/>
</dbReference>
<keyword evidence="5 12" id="KW-0032">Aminotransferase</keyword>
<dbReference type="Gene3D" id="3.40.640.10">
    <property type="entry name" value="Type I PLP-dependent aspartate aminotransferase-like (Major domain)"/>
    <property type="match status" value="1"/>
</dbReference>
<dbReference type="GO" id="GO:0030170">
    <property type="term" value="F:pyridoxal phosphate binding"/>
    <property type="evidence" value="ECO:0007669"/>
    <property type="project" value="InterPro"/>
</dbReference>
<evidence type="ECO:0000256" key="10">
    <source>
        <dbReference type="SAM" id="MobiDB-lite"/>
    </source>
</evidence>
<dbReference type="Pfam" id="PF00155">
    <property type="entry name" value="Aminotran_1_2"/>
    <property type="match status" value="1"/>
</dbReference>
<evidence type="ECO:0000313" key="13">
    <source>
        <dbReference type="Proteomes" id="UP001161017"/>
    </source>
</evidence>
<evidence type="ECO:0000256" key="9">
    <source>
        <dbReference type="ARBA" id="ARBA00067014"/>
    </source>
</evidence>
<evidence type="ECO:0000256" key="7">
    <source>
        <dbReference type="ARBA" id="ARBA00022898"/>
    </source>
</evidence>
<comment type="similarity">
    <text evidence="3">Belongs to the class-I pyridoxal-phosphate-dependent aminotransferase family.</text>
</comment>
<keyword evidence="6" id="KW-0808">Transferase</keyword>
<comment type="catalytic activity">
    <reaction evidence="8">
        <text>an aromatic L-alpha-amino acid + 2-oxoglutarate = an aromatic oxo-acid + L-glutamate</text>
        <dbReference type="Rhea" id="RHEA:17533"/>
        <dbReference type="ChEBI" id="CHEBI:16810"/>
        <dbReference type="ChEBI" id="CHEBI:29985"/>
        <dbReference type="ChEBI" id="CHEBI:73309"/>
        <dbReference type="ChEBI" id="CHEBI:84824"/>
        <dbReference type="EC" id="2.6.1.57"/>
    </reaction>
</comment>
<dbReference type="PANTHER" id="PTHR42790">
    <property type="entry name" value="AMINOTRANSFERASE"/>
    <property type="match status" value="1"/>
</dbReference>
<dbReference type="GO" id="GO:0009074">
    <property type="term" value="P:aromatic amino acid family catabolic process"/>
    <property type="evidence" value="ECO:0007669"/>
    <property type="project" value="TreeGrafter"/>
</dbReference>
<evidence type="ECO:0000259" key="11">
    <source>
        <dbReference type="Pfam" id="PF00155"/>
    </source>
</evidence>
<dbReference type="GO" id="GO:0008793">
    <property type="term" value="F:aromatic-amino-acid transaminase activity"/>
    <property type="evidence" value="ECO:0007669"/>
    <property type="project" value="TreeGrafter"/>
</dbReference>
<evidence type="ECO:0000256" key="5">
    <source>
        <dbReference type="ARBA" id="ARBA00022576"/>
    </source>
</evidence>
<feature type="domain" description="Aminotransferase class I/classII large" evidence="11">
    <location>
        <begin position="192"/>
        <end position="528"/>
    </location>
</feature>
<dbReference type="InterPro" id="IPR050859">
    <property type="entry name" value="Class-I_PLP-dep_aminotransf"/>
</dbReference>
<dbReference type="EC" id="2.6.1.57" evidence="9"/>
<keyword evidence="13" id="KW-1185">Reference proteome</keyword>
<evidence type="ECO:0000256" key="1">
    <source>
        <dbReference type="ARBA" id="ARBA00001933"/>
    </source>
</evidence>
<dbReference type="PANTHER" id="PTHR42790:SF21">
    <property type="entry name" value="AROMATIC_AMINOADIPATE AMINOTRANSFERASE 1"/>
    <property type="match status" value="1"/>
</dbReference>
<organism evidence="12 13">
    <name type="scientific">Ramalina farinacea</name>
    <dbReference type="NCBI Taxonomy" id="258253"/>
    <lineage>
        <taxon>Eukaryota</taxon>
        <taxon>Fungi</taxon>
        <taxon>Dikarya</taxon>
        <taxon>Ascomycota</taxon>
        <taxon>Pezizomycotina</taxon>
        <taxon>Lecanoromycetes</taxon>
        <taxon>OSLEUM clade</taxon>
        <taxon>Lecanoromycetidae</taxon>
        <taxon>Lecanorales</taxon>
        <taxon>Lecanorineae</taxon>
        <taxon>Ramalinaceae</taxon>
        <taxon>Ramalina</taxon>
    </lineage>
</organism>
<evidence type="ECO:0000256" key="4">
    <source>
        <dbReference type="ARBA" id="ARBA00022490"/>
    </source>
</evidence>
<evidence type="ECO:0000256" key="8">
    <source>
        <dbReference type="ARBA" id="ARBA00051993"/>
    </source>
</evidence>
<dbReference type="Proteomes" id="UP001161017">
    <property type="component" value="Unassembled WGS sequence"/>
</dbReference>
<dbReference type="GO" id="GO:0006571">
    <property type="term" value="P:tyrosine biosynthetic process"/>
    <property type="evidence" value="ECO:0007669"/>
    <property type="project" value="TreeGrafter"/>
</dbReference>
<proteinExistence type="inferred from homology"/>
<dbReference type="InterPro" id="IPR004839">
    <property type="entry name" value="Aminotransferase_I/II_large"/>
</dbReference>
<dbReference type="InterPro" id="IPR015424">
    <property type="entry name" value="PyrdxlP-dep_Trfase"/>
</dbReference>
<dbReference type="GO" id="GO:0005737">
    <property type="term" value="C:cytoplasm"/>
    <property type="evidence" value="ECO:0007669"/>
    <property type="project" value="UniProtKB-SubCell"/>
</dbReference>